<keyword evidence="1" id="KW-0472">Membrane</keyword>
<evidence type="ECO:0000313" key="2">
    <source>
        <dbReference type="EMBL" id="KAJ4389504.1"/>
    </source>
</evidence>
<feature type="transmembrane region" description="Helical" evidence="1">
    <location>
        <begin position="6"/>
        <end position="28"/>
    </location>
</feature>
<dbReference type="OrthoDB" id="2147008at2759"/>
<dbReference type="PANTHER" id="PTHR38446">
    <property type="entry name" value="BLL0914 PROTEIN"/>
    <property type="match status" value="1"/>
</dbReference>
<dbReference type="PANTHER" id="PTHR38446:SF1">
    <property type="entry name" value="BLL0914 PROTEIN"/>
    <property type="match status" value="1"/>
</dbReference>
<name>A0A9W8YQE3_9PEZI</name>
<organism evidence="2 3">
    <name type="scientific">Gnomoniopsis smithogilvyi</name>
    <dbReference type="NCBI Taxonomy" id="1191159"/>
    <lineage>
        <taxon>Eukaryota</taxon>
        <taxon>Fungi</taxon>
        <taxon>Dikarya</taxon>
        <taxon>Ascomycota</taxon>
        <taxon>Pezizomycotina</taxon>
        <taxon>Sordariomycetes</taxon>
        <taxon>Sordariomycetidae</taxon>
        <taxon>Diaporthales</taxon>
        <taxon>Gnomoniaceae</taxon>
        <taxon>Gnomoniopsis</taxon>
    </lineage>
</organism>
<dbReference type="Pfam" id="PF06993">
    <property type="entry name" value="DUF1304"/>
    <property type="match status" value="1"/>
</dbReference>
<dbReference type="InterPro" id="IPR009732">
    <property type="entry name" value="DUF1304"/>
</dbReference>
<feature type="transmembrane region" description="Helical" evidence="1">
    <location>
        <begin position="81"/>
        <end position="98"/>
    </location>
</feature>
<evidence type="ECO:0008006" key="4">
    <source>
        <dbReference type="Google" id="ProtNLM"/>
    </source>
</evidence>
<reference evidence="2" key="1">
    <citation type="submission" date="2022-10" db="EMBL/GenBank/DDBJ databases">
        <title>Tapping the CABI collections for fungal endophytes: first genome assemblies for Collariella, Neodidymelliopsis, Ascochyta clinopodiicola, Didymella pomorum, Didymosphaeria variabile, Neocosmospora piperis and Neocucurbitaria cava.</title>
        <authorList>
            <person name="Hill R."/>
        </authorList>
    </citation>
    <scope>NUCLEOTIDE SEQUENCE</scope>
    <source>
        <strain evidence="2">IMI 355082</strain>
    </source>
</reference>
<gene>
    <name evidence="2" type="ORF">N0V93_006974</name>
</gene>
<evidence type="ECO:0000313" key="3">
    <source>
        <dbReference type="Proteomes" id="UP001140453"/>
    </source>
</evidence>
<keyword evidence="1" id="KW-1133">Transmembrane helix</keyword>
<keyword evidence="3" id="KW-1185">Reference proteome</keyword>
<comment type="caution">
    <text evidence="2">The sequence shown here is derived from an EMBL/GenBank/DDBJ whole genome shotgun (WGS) entry which is preliminary data.</text>
</comment>
<dbReference type="AlphaFoldDB" id="A0A9W8YQE3"/>
<evidence type="ECO:0000256" key="1">
    <source>
        <dbReference type="SAM" id="Phobius"/>
    </source>
</evidence>
<dbReference type="Proteomes" id="UP001140453">
    <property type="component" value="Unassembled WGS sequence"/>
</dbReference>
<accession>A0A9W8YQE3</accession>
<proteinExistence type="predicted"/>
<sequence length="121" mass="12878">MAFFSTLSTGLVAGLHGYIFILESFLWTTPRGRAAFKLTPEFALQTRTLAANQGVYNGFLAAGLVWGLLHPVPEFAKEIKLFFLGCVGVAGLVGGMTSSRRIMGIQTAPALVAAVCTVLGW</sequence>
<keyword evidence="1" id="KW-0812">Transmembrane</keyword>
<dbReference type="EMBL" id="JAPEVB010000004">
    <property type="protein sequence ID" value="KAJ4389504.1"/>
    <property type="molecule type" value="Genomic_DNA"/>
</dbReference>
<feature type="transmembrane region" description="Helical" evidence="1">
    <location>
        <begin position="49"/>
        <end position="69"/>
    </location>
</feature>
<protein>
    <recommendedName>
        <fullName evidence="4">Integral membrane protein</fullName>
    </recommendedName>
</protein>